<organism evidence="3 4">
    <name type="scientific">Melanomma pulvis-pyrius CBS 109.77</name>
    <dbReference type="NCBI Taxonomy" id="1314802"/>
    <lineage>
        <taxon>Eukaryota</taxon>
        <taxon>Fungi</taxon>
        <taxon>Dikarya</taxon>
        <taxon>Ascomycota</taxon>
        <taxon>Pezizomycotina</taxon>
        <taxon>Dothideomycetes</taxon>
        <taxon>Pleosporomycetidae</taxon>
        <taxon>Pleosporales</taxon>
        <taxon>Melanommataceae</taxon>
        <taxon>Melanomma</taxon>
    </lineage>
</organism>
<dbReference type="OrthoDB" id="47172at2759"/>
<gene>
    <name evidence="3" type="ORF">K505DRAFT_412855</name>
</gene>
<evidence type="ECO:0000256" key="1">
    <source>
        <dbReference type="SAM" id="MobiDB-lite"/>
    </source>
</evidence>
<evidence type="ECO:0000313" key="3">
    <source>
        <dbReference type="EMBL" id="KAF2800693.1"/>
    </source>
</evidence>
<dbReference type="AlphaFoldDB" id="A0A6A6XWR3"/>
<keyword evidence="4" id="KW-1185">Reference proteome</keyword>
<dbReference type="EMBL" id="MU001744">
    <property type="protein sequence ID" value="KAF2800693.1"/>
    <property type="molecule type" value="Genomic_DNA"/>
</dbReference>
<proteinExistence type="predicted"/>
<accession>A0A6A6XWR3</accession>
<dbReference type="SUPFAM" id="SSF51197">
    <property type="entry name" value="Clavaminate synthase-like"/>
    <property type="match status" value="1"/>
</dbReference>
<sequence length="515" mass="56756">MVGADAPSLAEMVQLTRNSLTTSSQDDEIHECGRPALEILEGNPDMCIQLAYQKLHDVPYKEVKTCWRRLYTDAVLWKVLGFLEGVEDDGEVGKGVGMGRAKEGGFEDDWIAETVKSLDMALILTAAPRREELIELIFSALQALVSEQEQEQAFAHPSKRRKLTSTSRPTQAPRIPEIFPSAISSPKLYAPIPRLANLSLSAFQARISALETQIPIIITGAIDHWPALDERAWNRPKYLLERTLGGRRLVPVEIGRSYTDQGWGQKILSFGEFMGEYMGGVEEVADSRVDVESKSEDSIPLRQSAHRSQNSPSNAPNPTPKTDPPQTGYLAQHDLFAQIPSLRSDICIPDYCYTTPPPPSSFTKTNTKAVPKLEDPLLNAWFGPVGTISPLHTDPYHNILAQVVGSKYVRLYSPEQGKSLCPRGMDEMGVDMSNTSTIDLDGFFDVFPELSPWGGATGDGGAVGGDEERRRTFEERYPGFRAAPFVEGVLGPGDCFATGTFIELYETTSRTVMGL</sequence>
<feature type="region of interest" description="Disordered" evidence="1">
    <location>
        <begin position="288"/>
        <end position="328"/>
    </location>
</feature>
<dbReference type="Gene3D" id="2.60.120.650">
    <property type="entry name" value="Cupin"/>
    <property type="match status" value="1"/>
</dbReference>
<dbReference type="Proteomes" id="UP000799757">
    <property type="component" value="Unassembled WGS sequence"/>
</dbReference>
<feature type="domain" description="Cupin-like" evidence="2">
    <location>
        <begin position="210"/>
        <end position="495"/>
    </location>
</feature>
<reference evidence="3" key="1">
    <citation type="journal article" date="2020" name="Stud. Mycol.">
        <title>101 Dothideomycetes genomes: a test case for predicting lifestyles and emergence of pathogens.</title>
        <authorList>
            <person name="Haridas S."/>
            <person name="Albert R."/>
            <person name="Binder M."/>
            <person name="Bloem J."/>
            <person name="Labutti K."/>
            <person name="Salamov A."/>
            <person name="Andreopoulos B."/>
            <person name="Baker S."/>
            <person name="Barry K."/>
            <person name="Bills G."/>
            <person name="Bluhm B."/>
            <person name="Cannon C."/>
            <person name="Castanera R."/>
            <person name="Culley D."/>
            <person name="Daum C."/>
            <person name="Ezra D."/>
            <person name="Gonzalez J."/>
            <person name="Henrissat B."/>
            <person name="Kuo A."/>
            <person name="Liang C."/>
            <person name="Lipzen A."/>
            <person name="Lutzoni F."/>
            <person name="Magnuson J."/>
            <person name="Mondo S."/>
            <person name="Nolan M."/>
            <person name="Ohm R."/>
            <person name="Pangilinan J."/>
            <person name="Park H.-J."/>
            <person name="Ramirez L."/>
            <person name="Alfaro M."/>
            <person name="Sun H."/>
            <person name="Tritt A."/>
            <person name="Yoshinaga Y."/>
            <person name="Zwiers L.-H."/>
            <person name="Turgeon B."/>
            <person name="Goodwin S."/>
            <person name="Spatafora J."/>
            <person name="Crous P."/>
            <person name="Grigoriev I."/>
        </authorList>
    </citation>
    <scope>NUCLEOTIDE SEQUENCE</scope>
    <source>
        <strain evidence="3">CBS 109.77</strain>
    </source>
</reference>
<evidence type="ECO:0000313" key="4">
    <source>
        <dbReference type="Proteomes" id="UP000799757"/>
    </source>
</evidence>
<dbReference type="PANTHER" id="PTHR12461:SF101">
    <property type="entry name" value="TRNA WYBUTOSINE-SYNTHESIZING PROTEIN 4"/>
    <property type="match status" value="1"/>
</dbReference>
<dbReference type="Pfam" id="PF13621">
    <property type="entry name" value="Cupin_8"/>
    <property type="match status" value="1"/>
</dbReference>
<dbReference type="PANTHER" id="PTHR12461">
    <property type="entry name" value="HYPOXIA-INDUCIBLE FACTOR 1 ALPHA INHIBITOR-RELATED"/>
    <property type="match status" value="1"/>
</dbReference>
<protein>
    <submittedName>
        <fullName evidence="3">Jumonji domain-containing 5</fullName>
    </submittedName>
</protein>
<name>A0A6A6XWR3_9PLEO</name>
<feature type="compositionally biased region" description="Basic and acidic residues" evidence="1">
    <location>
        <begin position="288"/>
        <end position="299"/>
    </location>
</feature>
<dbReference type="InterPro" id="IPR041667">
    <property type="entry name" value="Cupin_8"/>
</dbReference>
<evidence type="ECO:0000259" key="2">
    <source>
        <dbReference type="Pfam" id="PF13621"/>
    </source>
</evidence>